<dbReference type="Proteomes" id="UP001054837">
    <property type="component" value="Unassembled WGS sequence"/>
</dbReference>
<evidence type="ECO:0000313" key="1">
    <source>
        <dbReference type="EMBL" id="GIX90958.1"/>
    </source>
</evidence>
<keyword evidence="2" id="KW-1185">Reference proteome</keyword>
<dbReference type="EMBL" id="BPLQ01002278">
    <property type="protein sequence ID" value="GIX90958.1"/>
    <property type="molecule type" value="Genomic_DNA"/>
</dbReference>
<comment type="caution">
    <text evidence="1">The sequence shown here is derived from an EMBL/GenBank/DDBJ whole genome shotgun (WGS) entry which is preliminary data.</text>
</comment>
<name>A0AAV4P1Q9_9ARAC</name>
<dbReference type="AlphaFoldDB" id="A0AAV4P1Q9"/>
<evidence type="ECO:0000313" key="2">
    <source>
        <dbReference type="Proteomes" id="UP001054837"/>
    </source>
</evidence>
<gene>
    <name evidence="1" type="ORF">CDAR_177551</name>
</gene>
<organism evidence="1 2">
    <name type="scientific">Caerostris darwini</name>
    <dbReference type="NCBI Taxonomy" id="1538125"/>
    <lineage>
        <taxon>Eukaryota</taxon>
        <taxon>Metazoa</taxon>
        <taxon>Ecdysozoa</taxon>
        <taxon>Arthropoda</taxon>
        <taxon>Chelicerata</taxon>
        <taxon>Arachnida</taxon>
        <taxon>Araneae</taxon>
        <taxon>Araneomorphae</taxon>
        <taxon>Entelegynae</taxon>
        <taxon>Araneoidea</taxon>
        <taxon>Araneidae</taxon>
        <taxon>Caerostris</taxon>
    </lineage>
</organism>
<accession>A0AAV4P1Q9</accession>
<protein>
    <submittedName>
        <fullName evidence="1">Uncharacterized protein</fullName>
    </submittedName>
</protein>
<reference evidence="1 2" key="1">
    <citation type="submission" date="2021-06" db="EMBL/GenBank/DDBJ databases">
        <title>Caerostris darwini draft genome.</title>
        <authorList>
            <person name="Kono N."/>
            <person name="Arakawa K."/>
        </authorList>
    </citation>
    <scope>NUCLEOTIDE SEQUENCE [LARGE SCALE GENOMIC DNA]</scope>
</reference>
<sequence length="124" mass="14647">MESFRSEENHPFTKDAFLITLFDMRNQSARLVSLLNNKGKKKQPPSKNWKGVQSGCGCPDDYFRWFHSRCTSLRFSRAETQFKKNAKCKVLFFRENLARKWRGILPEPKMNIKMRSEKAIVKDI</sequence>
<proteinExistence type="predicted"/>